<sequence>MWIIVLLFTYHISIAGTIKPDYIKIIAVPTKQRVDITIGGEPFTSLLYADSLKKPTLYPIYTAKQNMVTRGWPLMPKHMDRTDYSHQFGLWFNYGNVNGADYWNNATGADTTKKDYGYIRVQKITGIINGEGKASLTMLSKWYNPGAKAVLEETSVFVFRVERGLRIIDRYITLKALTNVDFKDDKNGMYAFRAATELGQPVTLLENAMLMDNAIKIKTDSIPLTGHLTSSEGIQGESVFAKRAKWMKLTGIVNTEPVTLVMMDNPQNINYPAYWLARSYGLMSINPLGAGVFTRGREKVNFSLAKGKQTTFKYRFVQGGKDVDNDTLEKLFTDFASESL</sequence>
<dbReference type="GO" id="GO:0004497">
    <property type="term" value="F:monooxygenase activity"/>
    <property type="evidence" value="ECO:0007669"/>
    <property type="project" value="UniProtKB-KW"/>
</dbReference>
<gene>
    <name evidence="1" type="ORF">BDD43_0794</name>
</gene>
<accession>A0A495IVZ9</accession>
<protein>
    <submittedName>
        <fullName evidence="1">Methane monooxygenase PmoA-like</fullName>
    </submittedName>
</protein>
<dbReference type="Proteomes" id="UP000268007">
    <property type="component" value="Unassembled WGS sequence"/>
</dbReference>
<organism evidence="1 2">
    <name type="scientific">Mucilaginibacter gracilis</name>
    <dbReference type="NCBI Taxonomy" id="423350"/>
    <lineage>
        <taxon>Bacteria</taxon>
        <taxon>Pseudomonadati</taxon>
        <taxon>Bacteroidota</taxon>
        <taxon>Sphingobacteriia</taxon>
        <taxon>Sphingobacteriales</taxon>
        <taxon>Sphingobacteriaceae</taxon>
        <taxon>Mucilaginibacter</taxon>
    </lineage>
</organism>
<keyword evidence="2" id="KW-1185">Reference proteome</keyword>
<dbReference type="AlphaFoldDB" id="A0A495IVZ9"/>
<proteinExistence type="predicted"/>
<comment type="caution">
    <text evidence="1">The sequence shown here is derived from an EMBL/GenBank/DDBJ whole genome shotgun (WGS) entry which is preliminary data.</text>
</comment>
<dbReference type="RefSeq" id="WP_162846973.1">
    <property type="nucleotide sequence ID" value="NZ_RBKU01000001.1"/>
</dbReference>
<keyword evidence="1" id="KW-0560">Oxidoreductase</keyword>
<name>A0A495IVZ9_9SPHI</name>
<dbReference type="Pfam" id="PF14100">
    <property type="entry name" value="DUF6807"/>
    <property type="match status" value="1"/>
</dbReference>
<evidence type="ECO:0000313" key="2">
    <source>
        <dbReference type="Proteomes" id="UP000268007"/>
    </source>
</evidence>
<evidence type="ECO:0000313" key="1">
    <source>
        <dbReference type="EMBL" id="RKR80663.1"/>
    </source>
</evidence>
<reference evidence="1 2" key="1">
    <citation type="submission" date="2018-10" db="EMBL/GenBank/DDBJ databases">
        <title>Genomic Encyclopedia of Archaeal and Bacterial Type Strains, Phase II (KMG-II): from individual species to whole genera.</title>
        <authorList>
            <person name="Goeker M."/>
        </authorList>
    </citation>
    <scope>NUCLEOTIDE SEQUENCE [LARGE SCALE GENOMIC DNA]</scope>
    <source>
        <strain evidence="1 2">DSM 18602</strain>
    </source>
</reference>
<dbReference type="InterPro" id="IPR029475">
    <property type="entry name" value="DUF6807"/>
</dbReference>
<dbReference type="EMBL" id="RBKU01000001">
    <property type="protein sequence ID" value="RKR80663.1"/>
    <property type="molecule type" value="Genomic_DNA"/>
</dbReference>
<keyword evidence="1" id="KW-0503">Monooxygenase</keyword>